<accession>A0A0A9B407</accession>
<organism evidence="1">
    <name type="scientific">Arundo donax</name>
    <name type="common">Giant reed</name>
    <name type="synonym">Donax arundinaceus</name>
    <dbReference type="NCBI Taxonomy" id="35708"/>
    <lineage>
        <taxon>Eukaryota</taxon>
        <taxon>Viridiplantae</taxon>
        <taxon>Streptophyta</taxon>
        <taxon>Embryophyta</taxon>
        <taxon>Tracheophyta</taxon>
        <taxon>Spermatophyta</taxon>
        <taxon>Magnoliopsida</taxon>
        <taxon>Liliopsida</taxon>
        <taxon>Poales</taxon>
        <taxon>Poaceae</taxon>
        <taxon>PACMAD clade</taxon>
        <taxon>Arundinoideae</taxon>
        <taxon>Arundineae</taxon>
        <taxon>Arundo</taxon>
    </lineage>
</organism>
<reference evidence="1" key="2">
    <citation type="journal article" date="2015" name="Data Brief">
        <title>Shoot transcriptome of the giant reed, Arundo donax.</title>
        <authorList>
            <person name="Barrero R.A."/>
            <person name="Guerrero F.D."/>
            <person name="Moolhuijzen P."/>
            <person name="Goolsby J.A."/>
            <person name="Tidwell J."/>
            <person name="Bellgard S.E."/>
            <person name="Bellgard M.I."/>
        </authorList>
    </citation>
    <scope>NUCLEOTIDE SEQUENCE</scope>
    <source>
        <tissue evidence="1">Shoot tissue taken approximately 20 cm above the soil surface</tissue>
    </source>
</reference>
<reference evidence="1" key="1">
    <citation type="submission" date="2014-09" db="EMBL/GenBank/DDBJ databases">
        <authorList>
            <person name="Magalhaes I.L.F."/>
            <person name="Oliveira U."/>
            <person name="Santos F.R."/>
            <person name="Vidigal T.H.D.A."/>
            <person name="Brescovit A.D."/>
            <person name="Santos A.J."/>
        </authorList>
    </citation>
    <scope>NUCLEOTIDE SEQUENCE</scope>
    <source>
        <tissue evidence="1">Shoot tissue taken approximately 20 cm above the soil surface</tissue>
    </source>
</reference>
<proteinExistence type="predicted"/>
<name>A0A0A9B407_ARUDO</name>
<dbReference type="AlphaFoldDB" id="A0A0A9B407"/>
<dbReference type="EMBL" id="GBRH01239176">
    <property type="protein sequence ID" value="JAD58719.1"/>
    <property type="molecule type" value="Transcribed_RNA"/>
</dbReference>
<sequence>MLGTLLLLVYHLALLGYQYITYITITCL</sequence>
<evidence type="ECO:0000313" key="1">
    <source>
        <dbReference type="EMBL" id="JAD58719.1"/>
    </source>
</evidence>
<protein>
    <submittedName>
        <fullName evidence="1">Uncharacterized protein</fullName>
    </submittedName>
</protein>